<evidence type="ECO:0000256" key="5">
    <source>
        <dbReference type="SAM" id="Phobius"/>
    </source>
</evidence>
<proteinExistence type="predicted"/>
<feature type="transmembrane region" description="Helical" evidence="5">
    <location>
        <begin position="125"/>
        <end position="143"/>
    </location>
</feature>
<name>A0A370PWV0_ASPPH</name>
<feature type="transmembrane region" description="Helical" evidence="5">
    <location>
        <begin position="222"/>
        <end position="248"/>
    </location>
</feature>
<feature type="transmembrane region" description="Helical" evidence="5">
    <location>
        <begin position="188"/>
        <end position="210"/>
    </location>
</feature>
<dbReference type="GO" id="GO:0015244">
    <property type="term" value="F:fluconazole transmembrane transporter activity"/>
    <property type="evidence" value="ECO:0007669"/>
    <property type="project" value="TreeGrafter"/>
</dbReference>
<reference evidence="6 7" key="1">
    <citation type="submission" date="2018-07" db="EMBL/GenBank/DDBJ databases">
        <title>Section-level genome sequencing of Aspergillus section Nigri to investigate inter- and intra-species variation.</title>
        <authorList>
            <consortium name="DOE Joint Genome Institute"/>
            <person name="Vesth T.C."/>
            <person name="Nybo J.L."/>
            <person name="Theobald S."/>
            <person name="Frisvad J.C."/>
            <person name="Larsen T.O."/>
            <person name="Nielsen K.F."/>
            <person name="Hoof J.B."/>
            <person name="Brandl J."/>
            <person name="Salamov A."/>
            <person name="Riley R."/>
            <person name="Gladden J.M."/>
            <person name="Phatale P."/>
            <person name="Nielsen M.T."/>
            <person name="Lyhne E.K."/>
            <person name="Kogle M.E."/>
            <person name="Strasser K."/>
            <person name="McDonnell E."/>
            <person name="Barry K."/>
            <person name="Clum A."/>
            <person name="Chen C."/>
            <person name="Nolan M."/>
            <person name="Sandor L."/>
            <person name="Kuo A."/>
            <person name="Lipzen A."/>
            <person name="Hainaut M."/>
            <person name="Drula E."/>
            <person name="Tsang A."/>
            <person name="Magnuson J.K."/>
            <person name="Henrissat B."/>
            <person name="Wiebenga A."/>
            <person name="Simmons B.A."/>
            <person name="Makela M.R."/>
            <person name="De vries R.P."/>
            <person name="Grigoriev I.V."/>
            <person name="Mortensen U.H."/>
            <person name="Baker S.E."/>
            <person name="Andersen M.R."/>
        </authorList>
    </citation>
    <scope>NUCLEOTIDE SEQUENCE [LARGE SCALE GENOMIC DNA]</scope>
    <source>
        <strain evidence="6 7">ATCC 13157</strain>
    </source>
</reference>
<feature type="transmembrane region" description="Helical" evidence="5">
    <location>
        <begin position="93"/>
        <end position="113"/>
    </location>
</feature>
<protein>
    <submittedName>
        <fullName evidence="6">MFS general substrate transporter</fullName>
    </submittedName>
</protein>
<keyword evidence="4 5" id="KW-0472">Membrane</keyword>
<dbReference type="GO" id="GO:1990961">
    <property type="term" value="P:xenobiotic detoxification by transmembrane export across the plasma membrane"/>
    <property type="evidence" value="ECO:0007669"/>
    <property type="project" value="TreeGrafter"/>
</dbReference>
<feature type="transmembrane region" description="Helical" evidence="5">
    <location>
        <begin position="481"/>
        <end position="498"/>
    </location>
</feature>
<feature type="transmembrane region" description="Helical" evidence="5">
    <location>
        <begin position="163"/>
        <end position="181"/>
    </location>
</feature>
<dbReference type="Pfam" id="PF07690">
    <property type="entry name" value="MFS_1"/>
    <property type="match status" value="1"/>
</dbReference>
<evidence type="ECO:0000256" key="1">
    <source>
        <dbReference type="ARBA" id="ARBA00004141"/>
    </source>
</evidence>
<dbReference type="PANTHER" id="PTHR23502:SF23">
    <property type="entry name" value="FLUCONAZOLE RESISTANCE PROTEIN 1"/>
    <property type="match status" value="1"/>
</dbReference>
<gene>
    <name evidence="6" type="ORF">M752DRAFT_280920</name>
</gene>
<dbReference type="AlphaFoldDB" id="A0A370PWV0"/>
<dbReference type="SUPFAM" id="SSF103473">
    <property type="entry name" value="MFS general substrate transporter"/>
    <property type="match status" value="1"/>
</dbReference>
<evidence type="ECO:0000313" key="6">
    <source>
        <dbReference type="EMBL" id="RDK46658.1"/>
    </source>
</evidence>
<keyword evidence="2 5" id="KW-0812">Transmembrane</keyword>
<evidence type="ECO:0000256" key="4">
    <source>
        <dbReference type="ARBA" id="ARBA00023136"/>
    </source>
</evidence>
<dbReference type="Proteomes" id="UP000254937">
    <property type="component" value="Unassembled WGS sequence"/>
</dbReference>
<feature type="transmembrane region" description="Helical" evidence="5">
    <location>
        <begin position="387"/>
        <end position="406"/>
    </location>
</feature>
<dbReference type="PANTHER" id="PTHR23502">
    <property type="entry name" value="MAJOR FACILITATOR SUPERFAMILY"/>
    <property type="match status" value="1"/>
</dbReference>
<dbReference type="InterPro" id="IPR036259">
    <property type="entry name" value="MFS_trans_sf"/>
</dbReference>
<keyword evidence="7" id="KW-1185">Reference proteome</keyword>
<evidence type="ECO:0000256" key="3">
    <source>
        <dbReference type="ARBA" id="ARBA00022989"/>
    </source>
</evidence>
<dbReference type="GO" id="GO:0005886">
    <property type="term" value="C:plasma membrane"/>
    <property type="evidence" value="ECO:0007669"/>
    <property type="project" value="TreeGrafter"/>
</dbReference>
<organism evidence="6 7">
    <name type="scientific">Aspergillus phoenicis ATCC 13157</name>
    <dbReference type="NCBI Taxonomy" id="1353007"/>
    <lineage>
        <taxon>Eukaryota</taxon>
        <taxon>Fungi</taxon>
        <taxon>Dikarya</taxon>
        <taxon>Ascomycota</taxon>
        <taxon>Pezizomycotina</taxon>
        <taxon>Eurotiomycetes</taxon>
        <taxon>Eurotiomycetidae</taxon>
        <taxon>Eurotiales</taxon>
        <taxon>Aspergillaceae</taxon>
        <taxon>Aspergillus</taxon>
    </lineage>
</organism>
<evidence type="ECO:0000313" key="7">
    <source>
        <dbReference type="Proteomes" id="UP000254937"/>
    </source>
</evidence>
<dbReference type="EMBL" id="KZ851845">
    <property type="protein sequence ID" value="RDK46658.1"/>
    <property type="molecule type" value="Genomic_DNA"/>
</dbReference>
<accession>A0A370PWV0</accession>
<dbReference type="InterPro" id="IPR011701">
    <property type="entry name" value="MFS"/>
</dbReference>
<sequence>MDTISDSAFGKVVRFLTKSRLLPYSEENVHDICHHVMSQASRVTRRNSWQSTLDGRSSVIRPGAMSGEDVIVVDWRGPSDSENPQNWSTAKKFLVSCEIWLLTFAIYIGSAIYTPGIPGVSERIGVSNVAAVLGLTLFVFGYGLGPMVWSPLSELPNIGRSPIYILTLVVFVFFQFAIIYAKNFGMLLVFRFLTGFIGSPCLATGAVSMSDIWKSQARDYMIGIWGCFAVAAPVLGPLVGGFAAPFFLLPDTYAPNILCQRARRIRKITGNPNYMSESEIELMQLNPYVVLFEALVRPFELCFFEPVVFLMNLYISIIYGMLYIWFEAFPIVFGELHGFNPGEVGLVFLGILVSSCCIAIPAYFYWKWKYQSKHFGGNWNIKPEYQLPPACVGVILLPISIFWFSWTVSLPTWHMHIQNRLPPPWLEMTLCDPRSELASRCSQQLCSITSAWAGHAPSWTASLDSLENTRQARRTYTMRKYIITYTAMATLATGQVVISRQIMRYSVGCLLFPHRVIVTRRERAVDVPCTSEFSRSQGIAESPAHAALRFMVPRNVPLVLT</sequence>
<comment type="subcellular location">
    <subcellularLocation>
        <location evidence="1">Membrane</location>
        <topology evidence="1">Multi-pass membrane protein</topology>
    </subcellularLocation>
</comment>
<evidence type="ECO:0000256" key="2">
    <source>
        <dbReference type="ARBA" id="ARBA00022692"/>
    </source>
</evidence>
<dbReference type="Gene3D" id="1.20.1250.20">
    <property type="entry name" value="MFS general substrate transporter like domains"/>
    <property type="match status" value="1"/>
</dbReference>
<feature type="transmembrane region" description="Helical" evidence="5">
    <location>
        <begin position="307"/>
        <end position="326"/>
    </location>
</feature>
<keyword evidence="3 5" id="KW-1133">Transmembrane helix</keyword>
<feature type="transmembrane region" description="Helical" evidence="5">
    <location>
        <begin position="346"/>
        <end position="366"/>
    </location>
</feature>